<protein>
    <submittedName>
        <fullName evidence="3">CHK domain-containing protein</fullName>
    </submittedName>
</protein>
<keyword evidence="2" id="KW-1185">Reference proteome</keyword>
<organism evidence="2 3">
    <name type="scientific">Steinernema glaseri</name>
    <dbReference type="NCBI Taxonomy" id="37863"/>
    <lineage>
        <taxon>Eukaryota</taxon>
        <taxon>Metazoa</taxon>
        <taxon>Ecdysozoa</taxon>
        <taxon>Nematoda</taxon>
        <taxon>Chromadorea</taxon>
        <taxon>Rhabditida</taxon>
        <taxon>Tylenchina</taxon>
        <taxon>Panagrolaimomorpha</taxon>
        <taxon>Strongyloidoidea</taxon>
        <taxon>Steinernematidae</taxon>
        <taxon>Steinernema</taxon>
    </lineage>
</organism>
<feature type="domain" description="CHK kinase-like" evidence="1">
    <location>
        <begin position="176"/>
        <end position="355"/>
    </location>
</feature>
<dbReference type="InterPro" id="IPR052961">
    <property type="entry name" value="Oxido-Kinase-like_Enzymes"/>
</dbReference>
<dbReference type="InterPro" id="IPR011009">
    <property type="entry name" value="Kinase-like_dom_sf"/>
</dbReference>
<reference evidence="3" key="1">
    <citation type="submission" date="2016-11" db="UniProtKB">
        <authorList>
            <consortium name="WormBaseParasite"/>
        </authorList>
    </citation>
    <scope>IDENTIFICATION</scope>
</reference>
<dbReference type="WBParaSite" id="L893_g30824.t1">
    <property type="protein sequence ID" value="L893_g30824.t1"/>
    <property type="gene ID" value="L893_g30824"/>
</dbReference>
<dbReference type="PANTHER" id="PTHR23020">
    <property type="entry name" value="UNCHARACTERIZED NUCLEAR HORMONE RECEPTOR-RELATED"/>
    <property type="match status" value="1"/>
</dbReference>
<evidence type="ECO:0000313" key="2">
    <source>
        <dbReference type="Proteomes" id="UP000095287"/>
    </source>
</evidence>
<dbReference type="InterPro" id="IPR012877">
    <property type="entry name" value="Dhs-27"/>
</dbReference>
<dbReference type="InterPro" id="IPR015897">
    <property type="entry name" value="CHK_kinase-like"/>
</dbReference>
<evidence type="ECO:0000259" key="1">
    <source>
        <dbReference type="SMART" id="SM00587"/>
    </source>
</evidence>
<dbReference type="SMART" id="SM00587">
    <property type="entry name" value="CHK"/>
    <property type="match status" value="1"/>
</dbReference>
<dbReference type="PANTHER" id="PTHR23020:SF20">
    <property type="entry name" value="CHK KINASE-LIKE DOMAIN-CONTAINING PROTEIN"/>
    <property type="match status" value="1"/>
</dbReference>
<dbReference type="Gene3D" id="3.90.1200.10">
    <property type="match status" value="1"/>
</dbReference>
<sequence>MDPLDLVKPADFYVDGWENLDWLQELLEEKCAPHKITNLTARPRRPGELWLLCCGIKGRKGFTRKLGDQQKEGVKPKEGFMAAIRRIFIRWKDDPEGLPESVVVKIPSPKTASEAWEKSQAVKSDDLDDFGSKVITFLHYTESDAYSRLEGSGLQIPRVFMNRNVGSNNPKEFPVLVMEDLSKYEIMDVLDGMNEAKLFSVVDFLVDLHFFSFHRDDLQSFGLTKEQSDVLGSFDDVVRGVCDKLPSQSPRHFKNIGLAREAILGKGDWFNDYVEAFKSGEQPTVLTHGDLWTTNVLFQGDSVAGVIDWQIAHPGSPTEDLQHLLTLCCPVALRERLTEPLLLYYHQKLTQKFKANGESVPFSLEKLKVDLYDLTRSYTMAMSLFATGMWSISDVILNGKDEDRRLEECYSRAEALIDETLRHLVGLKILLFTFAFDLRSFDPLDLTAAETSLCLTVRRTLFQCCSCTLCLLSMSLYHHSRAYVEAAITLIFGCGSRQRVRRKDPLSLPARGP</sequence>
<accession>A0A1I7ZXQ2</accession>
<name>A0A1I7ZXQ2_9BILA</name>
<dbReference type="Proteomes" id="UP000095287">
    <property type="component" value="Unplaced"/>
</dbReference>
<dbReference type="Pfam" id="PF07914">
    <property type="entry name" value="DUF1679"/>
    <property type="match status" value="1"/>
</dbReference>
<proteinExistence type="predicted"/>
<evidence type="ECO:0000313" key="3">
    <source>
        <dbReference type="WBParaSite" id="L893_g30824.t1"/>
    </source>
</evidence>
<dbReference type="AlphaFoldDB" id="A0A1I7ZXQ2"/>
<dbReference type="SUPFAM" id="SSF56112">
    <property type="entry name" value="Protein kinase-like (PK-like)"/>
    <property type="match status" value="1"/>
</dbReference>